<dbReference type="SMART" id="SM00360">
    <property type="entry name" value="RRM"/>
    <property type="match status" value="1"/>
</dbReference>
<organism evidence="6 7">
    <name type="scientific">Fraxinus pennsylvanica</name>
    <dbReference type="NCBI Taxonomy" id="56036"/>
    <lineage>
        <taxon>Eukaryota</taxon>
        <taxon>Viridiplantae</taxon>
        <taxon>Streptophyta</taxon>
        <taxon>Embryophyta</taxon>
        <taxon>Tracheophyta</taxon>
        <taxon>Spermatophyta</taxon>
        <taxon>Magnoliopsida</taxon>
        <taxon>eudicotyledons</taxon>
        <taxon>Gunneridae</taxon>
        <taxon>Pentapetalae</taxon>
        <taxon>asterids</taxon>
        <taxon>lamiids</taxon>
        <taxon>Lamiales</taxon>
        <taxon>Oleaceae</taxon>
        <taxon>Oleeae</taxon>
        <taxon>Fraxinus</taxon>
    </lineage>
</organism>
<evidence type="ECO:0000256" key="3">
    <source>
        <dbReference type="SAM" id="MobiDB-lite"/>
    </source>
</evidence>
<keyword evidence="7" id="KW-1185">Reference proteome</keyword>
<proteinExistence type="predicted"/>
<accession>A0AAD1Z4W9</accession>
<dbReference type="InterPro" id="IPR035979">
    <property type="entry name" value="RBD_domain_sf"/>
</dbReference>
<evidence type="ECO:0000313" key="7">
    <source>
        <dbReference type="Proteomes" id="UP000834106"/>
    </source>
</evidence>
<dbReference type="SUPFAM" id="SSF54928">
    <property type="entry name" value="RNA-binding domain, RBD"/>
    <property type="match status" value="1"/>
</dbReference>
<gene>
    <name evidence="6" type="ORF">FPE_LOCUS10706</name>
</gene>
<feature type="transmembrane region" description="Helical" evidence="4">
    <location>
        <begin position="48"/>
        <end position="69"/>
    </location>
</feature>
<evidence type="ECO:0000313" key="6">
    <source>
        <dbReference type="EMBL" id="CAI9763276.1"/>
    </source>
</evidence>
<protein>
    <recommendedName>
        <fullName evidence="5">RRM domain-containing protein</fullName>
    </recommendedName>
</protein>
<keyword evidence="1 2" id="KW-0694">RNA-binding</keyword>
<feature type="compositionally biased region" description="Polar residues" evidence="3">
    <location>
        <begin position="383"/>
        <end position="392"/>
    </location>
</feature>
<evidence type="ECO:0000259" key="5">
    <source>
        <dbReference type="PROSITE" id="PS50102"/>
    </source>
</evidence>
<dbReference type="InterPro" id="IPR048289">
    <property type="entry name" value="RRM2_NsCP33-like"/>
</dbReference>
<keyword evidence="4" id="KW-0812">Transmembrane</keyword>
<evidence type="ECO:0000256" key="1">
    <source>
        <dbReference type="ARBA" id="ARBA00022884"/>
    </source>
</evidence>
<feature type="transmembrane region" description="Helical" evidence="4">
    <location>
        <begin position="6"/>
        <end position="27"/>
    </location>
</feature>
<dbReference type="CDD" id="cd21608">
    <property type="entry name" value="RRM2_NsCP33_like"/>
    <property type="match status" value="1"/>
</dbReference>
<dbReference type="InterPro" id="IPR012677">
    <property type="entry name" value="Nucleotide-bd_a/b_plait_sf"/>
</dbReference>
<keyword evidence="4" id="KW-0472">Membrane</keyword>
<evidence type="ECO:0000256" key="4">
    <source>
        <dbReference type="SAM" id="Phobius"/>
    </source>
</evidence>
<evidence type="ECO:0000256" key="2">
    <source>
        <dbReference type="PROSITE-ProRule" id="PRU00176"/>
    </source>
</evidence>
<feature type="transmembrane region" description="Helical" evidence="4">
    <location>
        <begin position="94"/>
        <end position="114"/>
    </location>
</feature>
<dbReference type="EMBL" id="OU503041">
    <property type="protein sequence ID" value="CAI9763276.1"/>
    <property type="molecule type" value="Genomic_DNA"/>
</dbReference>
<feature type="compositionally biased region" description="Gly residues" evidence="3">
    <location>
        <begin position="331"/>
        <end position="362"/>
    </location>
</feature>
<dbReference type="InterPro" id="IPR052462">
    <property type="entry name" value="SLIRP/GR-RBP-like"/>
</dbReference>
<reference evidence="6" key="1">
    <citation type="submission" date="2023-05" db="EMBL/GenBank/DDBJ databases">
        <authorList>
            <person name="Huff M."/>
        </authorList>
    </citation>
    <scope>NUCLEOTIDE SEQUENCE</scope>
</reference>
<feature type="domain" description="RRM" evidence="5">
    <location>
        <begin position="174"/>
        <end position="252"/>
    </location>
</feature>
<feature type="region of interest" description="Disordered" evidence="3">
    <location>
        <begin position="331"/>
        <end position="420"/>
    </location>
</feature>
<keyword evidence="4" id="KW-1133">Transmembrane helix</keyword>
<name>A0AAD1Z4W9_9LAMI</name>
<dbReference type="InterPro" id="IPR000504">
    <property type="entry name" value="RRM_dom"/>
</dbReference>
<dbReference type="Pfam" id="PF00076">
    <property type="entry name" value="RRM_1"/>
    <property type="match status" value="1"/>
</dbReference>
<dbReference type="PROSITE" id="PS50102">
    <property type="entry name" value="RRM"/>
    <property type="match status" value="1"/>
</dbReference>
<dbReference type="Proteomes" id="UP000834106">
    <property type="component" value="Chromosome 6"/>
</dbReference>
<dbReference type="AlphaFoldDB" id="A0AAD1Z4W9"/>
<dbReference type="Gene3D" id="3.30.70.330">
    <property type="match status" value="1"/>
</dbReference>
<dbReference type="PANTHER" id="PTHR48027">
    <property type="entry name" value="HETEROGENEOUS NUCLEAR RIBONUCLEOPROTEIN 87F-RELATED"/>
    <property type="match status" value="1"/>
</dbReference>
<dbReference type="GO" id="GO:0003723">
    <property type="term" value="F:RNA binding"/>
    <property type="evidence" value="ECO:0007669"/>
    <property type="project" value="UniProtKB-UniRule"/>
</dbReference>
<feature type="compositionally biased region" description="Acidic residues" evidence="3">
    <location>
        <begin position="393"/>
        <end position="402"/>
    </location>
</feature>
<sequence length="420" mass="43370">MSDGGSIAVVGCGVVVHGVVCGGWFEYGGWVRCYVRWLRLGAGVCSRCCVWYGVSVWCCFGGGVAGAVWCGDGGGGSDGDGDGRGGYYDFCWEYIRSSGSGFVGGGVVVLMWWWRRCDSSEKCTVSIFHLEGTKMAFVNRIGNVLKNTLSKHVRLEVSASNPVLFQAIRSMSSSKLFVGGLSYNMDEMSLREAFSGCGEVVEARIIMDRETGRSRGFGFVTYTSTDEASSAIQELDGQELQGRRIRVNYATEKPRGGGFGGGFGAGGGFNYGGNYGGSGGYQGGNFGGGGGGNYPRADGNFGGGGGYGGNNYPSGGGGFGGGSSYPSGDGGFGGGSSYPSGDGGFGGGKNYPSGGGGHGGESGFSAPGYGGTPETYREVQEQVGGNQIGTETEITDFGDDMDANDRNENEEPNDYANTRS</sequence>